<gene>
    <name evidence="1" type="ORF">SNAT2548_LOCUS2125</name>
</gene>
<dbReference type="EMBL" id="CAJNDS010000118">
    <property type="protein sequence ID" value="CAE6964823.1"/>
    <property type="molecule type" value="Genomic_DNA"/>
</dbReference>
<name>A0A812HY73_9DINO</name>
<organism evidence="1 2">
    <name type="scientific">Symbiodinium natans</name>
    <dbReference type="NCBI Taxonomy" id="878477"/>
    <lineage>
        <taxon>Eukaryota</taxon>
        <taxon>Sar</taxon>
        <taxon>Alveolata</taxon>
        <taxon>Dinophyceae</taxon>
        <taxon>Suessiales</taxon>
        <taxon>Symbiodiniaceae</taxon>
        <taxon>Symbiodinium</taxon>
    </lineage>
</organism>
<protein>
    <submittedName>
        <fullName evidence="1">Uncharacterized protein</fullName>
    </submittedName>
</protein>
<proteinExistence type="predicted"/>
<keyword evidence="2" id="KW-1185">Reference proteome</keyword>
<dbReference type="Proteomes" id="UP000604046">
    <property type="component" value="Unassembled WGS sequence"/>
</dbReference>
<reference evidence="1" key="1">
    <citation type="submission" date="2021-02" db="EMBL/GenBank/DDBJ databases">
        <authorList>
            <person name="Dougan E. K."/>
            <person name="Rhodes N."/>
            <person name="Thang M."/>
            <person name="Chan C."/>
        </authorList>
    </citation>
    <scope>NUCLEOTIDE SEQUENCE</scope>
</reference>
<dbReference type="AlphaFoldDB" id="A0A812HY73"/>
<accession>A0A812HY73</accession>
<sequence>MAASVDAQHVEKWTSFFQNDGNWRLWCRQHVGYEGLYQDRCSYLIFAKDLQGVAAALTQDPKVVGECIPFPDFAGEEYRSFVRRHPEMLCDSDSGSDREDEDFRDFSLPGQQSRFMEAIREESYKNVLDVLCTHLSDRDSEGNFCTLQELSPQDFPDVSPKSPLSKLANLRRKLFVKVLTGPGSRFGKSVAEMIVSFLYPPQAAAVVLQEERLTLWQACSSFSFGKARSIFVLGRSHGHALRRLCDDDSLRALCEPENEMPGWLSSFKSHMGDGLATLSDGELAAMLGVLYRKGHFRSLTVAAAVSQRVLSLRPTQDPVTLLKRGLRKLQFRSLEASADHKVTWEEFLDWYMYELQLAEARSQQQ</sequence>
<evidence type="ECO:0000313" key="1">
    <source>
        <dbReference type="EMBL" id="CAE6964823.1"/>
    </source>
</evidence>
<evidence type="ECO:0000313" key="2">
    <source>
        <dbReference type="Proteomes" id="UP000604046"/>
    </source>
</evidence>
<comment type="caution">
    <text evidence="1">The sequence shown here is derived from an EMBL/GenBank/DDBJ whole genome shotgun (WGS) entry which is preliminary data.</text>
</comment>